<gene>
    <name evidence="2" type="ORF">FG486_04795</name>
</gene>
<dbReference type="Pfam" id="PF04280">
    <property type="entry name" value="Tim44"/>
    <property type="match status" value="1"/>
</dbReference>
<dbReference type="EMBL" id="VDES01000001">
    <property type="protein sequence ID" value="MBA1373646.1"/>
    <property type="molecule type" value="Genomic_DNA"/>
</dbReference>
<dbReference type="SUPFAM" id="SSF54427">
    <property type="entry name" value="NTF2-like"/>
    <property type="match status" value="1"/>
</dbReference>
<evidence type="ECO:0000313" key="2">
    <source>
        <dbReference type="EMBL" id="MBA1373646.1"/>
    </source>
</evidence>
<dbReference type="InterPro" id="IPR007379">
    <property type="entry name" value="Tim44-like_dom"/>
</dbReference>
<comment type="caution">
    <text evidence="2">The sequence shown here is derived from an EMBL/GenBank/DDBJ whole genome shotgun (WGS) entry which is preliminary data.</text>
</comment>
<dbReference type="SMART" id="SM00978">
    <property type="entry name" value="Tim44"/>
    <property type="match status" value="1"/>
</dbReference>
<dbReference type="Proteomes" id="UP000589292">
    <property type="component" value="Unassembled WGS sequence"/>
</dbReference>
<accession>A0A7V8RBY4</accession>
<dbReference type="NCBIfam" id="NF033779">
    <property type="entry name" value="Tim44_TimA_adap"/>
    <property type="match status" value="1"/>
</dbReference>
<evidence type="ECO:0000313" key="3">
    <source>
        <dbReference type="Proteomes" id="UP000589292"/>
    </source>
</evidence>
<dbReference type="PIRSF" id="PIRSF031890">
    <property type="entry name" value="UCP031890_transporter_Tim44"/>
    <property type="match status" value="1"/>
</dbReference>
<dbReference type="PANTHER" id="PTHR41542:SF1">
    <property type="entry name" value="BLL5807 PROTEIN"/>
    <property type="match status" value="1"/>
</dbReference>
<sequence length="220" mass="24555">MTVEIIILAMVAAFLGLRLYSVLGKRTGHEQEPLTRGMDTPVTKRPAAIERPQLDDKPAGLTPGTSTVFDITAEPGIRQMLAADRSFDVGRFREGAKAAYAMILEAFWAGDREQLRSLCDDEVYESFAESIEQRDQRGETLENRLVRIDETRIVDAEYDAPLARITVRFDSDIAAVVRGPDGELVAGSLTDAVETHDVWTFQRDLRSNDPNWILVETDQA</sequence>
<dbReference type="AlphaFoldDB" id="A0A7V8RBY4"/>
<dbReference type="Gene3D" id="3.10.450.240">
    <property type="match status" value="1"/>
</dbReference>
<protein>
    <submittedName>
        <fullName evidence="2">Tim44 domain-containing protein</fullName>
    </submittedName>
</protein>
<dbReference type="InterPro" id="IPR016985">
    <property type="entry name" value="UCP031890_Tim44-rel"/>
</dbReference>
<name>A0A7V8RBY4_9SPHN</name>
<evidence type="ECO:0000259" key="1">
    <source>
        <dbReference type="SMART" id="SM00978"/>
    </source>
</evidence>
<keyword evidence="3" id="KW-1185">Reference proteome</keyword>
<organism evidence="2 3">
    <name type="scientific">Sphingomonas ursincola</name>
    <dbReference type="NCBI Taxonomy" id="56361"/>
    <lineage>
        <taxon>Bacteria</taxon>
        <taxon>Pseudomonadati</taxon>
        <taxon>Pseudomonadota</taxon>
        <taxon>Alphaproteobacteria</taxon>
        <taxon>Sphingomonadales</taxon>
        <taxon>Sphingomonadaceae</taxon>
        <taxon>Sphingomonas</taxon>
    </lineage>
</organism>
<reference evidence="2 3" key="1">
    <citation type="journal article" date="1994" name="Int. J. Syst. Bacteriol.">
        <title>Phylogenetic positions of novel aerobic, bacteriochlorophyll a-containing bacteria and description of Roseococcus thiosulfatophilus gen. nov., sp. nov., Erythromicrobium ramosum gen. nov., sp. nov., and Erythrobacter litoralis sp. nov.</title>
        <authorList>
            <person name="Yurkov V."/>
            <person name="Stackebrandt E."/>
            <person name="Holmes A."/>
            <person name="Fuerst J.A."/>
            <person name="Hugenholtz P."/>
            <person name="Golecki J."/>
            <person name="Gad'on N."/>
            <person name="Gorlenko V.M."/>
            <person name="Kompantseva E.I."/>
            <person name="Drews G."/>
        </authorList>
    </citation>
    <scope>NUCLEOTIDE SEQUENCE [LARGE SCALE GENOMIC DNA]</scope>
    <source>
        <strain evidence="2 3">KR-99</strain>
    </source>
</reference>
<dbReference type="RefSeq" id="WP_181266635.1">
    <property type="nucleotide sequence ID" value="NZ_BAAAGB010000002.1"/>
</dbReference>
<feature type="domain" description="Tim44-like" evidence="1">
    <location>
        <begin position="73"/>
        <end position="219"/>
    </location>
</feature>
<dbReference type="InterPro" id="IPR032710">
    <property type="entry name" value="NTF2-like_dom_sf"/>
</dbReference>
<dbReference type="PANTHER" id="PTHR41542">
    <property type="entry name" value="BLL5807 PROTEIN"/>
    <property type="match status" value="1"/>
</dbReference>
<proteinExistence type="predicted"/>